<dbReference type="FunFam" id="3.30.160.20:FF:000015">
    <property type="entry name" value="endoribonuclease Dicer"/>
    <property type="match status" value="1"/>
</dbReference>
<dbReference type="GO" id="GO:0070578">
    <property type="term" value="C:RISC-loading complex"/>
    <property type="evidence" value="ECO:0007669"/>
    <property type="project" value="TreeGrafter"/>
</dbReference>
<feature type="domain" description="Dicer dsRNA-binding fold" evidence="26">
    <location>
        <begin position="595"/>
        <end position="686"/>
    </location>
</feature>
<comment type="cofactor">
    <cofactor evidence="3">
        <name>Mg(2+)</name>
        <dbReference type="ChEBI" id="CHEBI:18420"/>
    </cofactor>
</comment>
<evidence type="ECO:0000256" key="15">
    <source>
        <dbReference type="ARBA" id="ARBA00022840"/>
    </source>
</evidence>
<dbReference type="Gene3D" id="1.10.1520.10">
    <property type="entry name" value="Ribonuclease III domain"/>
    <property type="match status" value="2"/>
</dbReference>
<proteinExistence type="inferred from homology"/>
<evidence type="ECO:0000256" key="3">
    <source>
        <dbReference type="ARBA" id="ARBA00001946"/>
    </source>
</evidence>
<evidence type="ECO:0000256" key="19">
    <source>
        <dbReference type="ARBA" id="ARBA00023211"/>
    </source>
</evidence>
<evidence type="ECO:0000256" key="14">
    <source>
        <dbReference type="ARBA" id="ARBA00022806"/>
    </source>
</evidence>
<evidence type="ECO:0000259" key="22">
    <source>
        <dbReference type="PROSITE" id="PS50137"/>
    </source>
</evidence>
<evidence type="ECO:0000256" key="17">
    <source>
        <dbReference type="ARBA" id="ARBA00022884"/>
    </source>
</evidence>
<evidence type="ECO:0000256" key="8">
    <source>
        <dbReference type="ARBA" id="ARBA00022722"/>
    </source>
</evidence>
<dbReference type="PROSITE" id="PS51327">
    <property type="entry name" value="DICER_DSRBF"/>
    <property type="match status" value="1"/>
</dbReference>
<dbReference type="InterPro" id="IPR038248">
    <property type="entry name" value="Dicer_dimer_sf"/>
</dbReference>
<keyword evidence="15" id="KW-0067">ATP-binding</keyword>
<dbReference type="PROSITE" id="PS00517">
    <property type="entry name" value="RNASE_3_1"/>
    <property type="match status" value="1"/>
</dbReference>
<evidence type="ECO:0000256" key="16">
    <source>
        <dbReference type="ARBA" id="ARBA00022842"/>
    </source>
</evidence>
<dbReference type="FunFam" id="2.170.260.10:FF:000002">
    <property type="entry name" value="Putative Endoribonuclease Dicer"/>
    <property type="match status" value="1"/>
</dbReference>
<dbReference type="GO" id="GO:0006309">
    <property type="term" value="P:apoptotic DNA fragmentation"/>
    <property type="evidence" value="ECO:0007669"/>
    <property type="project" value="TreeGrafter"/>
</dbReference>
<dbReference type="GO" id="GO:0031054">
    <property type="term" value="P:pre-miRNA processing"/>
    <property type="evidence" value="ECO:0007669"/>
    <property type="project" value="InterPro"/>
</dbReference>
<keyword evidence="9" id="KW-0479">Metal-binding</keyword>
<evidence type="ECO:0000256" key="1">
    <source>
        <dbReference type="ARBA" id="ARBA00000109"/>
    </source>
</evidence>
<keyword evidence="10" id="KW-0677">Repeat</keyword>
<dbReference type="Pfam" id="PF02170">
    <property type="entry name" value="PAZ"/>
    <property type="match status" value="1"/>
</dbReference>
<dbReference type="Pfam" id="PF03368">
    <property type="entry name" value="Dicer_dimer"/>
    <property type="match status" value="1"/>
</dbReference>
<comment type="subcellular location">
    <subcellularLocation>
        <location evidence="4">Cytoplasm</location>
    </subcellularLocation>
</comment>
<dbReference type="Pfam" id="PF00636">
    <property type="entry name" value="Ribonuclease_3"/>
    <property type="match status" value="2"/>
</dbReference>
<sequence>MAHHVSDNVYTHTFTPREYQVELLDSAKRKNTIVCSSTSAAKAFIAVKLLQEYSWQMRSPVGKRALFILDPQNVKIMTTQIKLLTDLPVISIESTDNLEWDKIVRDNFVIVLTAEICIDLLSLGYICYSYLNLLVIDDCLHGIRQKLIKKLILEYDEVDTNRPRILGLVGGLLGPDMQPVLLEAEMQRLENLLRSSVDTSSELVTLLRLCCHPHEHILECSVQISPPLHDTLKCHILRAKEFILDHRFDPSEIYSDEFLEELRQVPDPKIQPLEILDEILHVLEDLGPWAADQAALSSLALIEKLKVKIPYERHYLLLCMISTIMVLIRADCDDVFGSLEDKEKIAQFSTPKVLRFLEIIREFKPSNCEKPPEITEPPPEIAASTRGGRKNFRGLRRCQILRQQSDDVLCALVFVHNRCTAKVLFTLLSTMSQCDPDFWWVATLYTVEKIVDPSKEPREAETEHRRQEEVLRKYRAHECNIMIATSVLEQGCDLPKCNLVIRFDLPLSFHSYVQSKARARVTDSHYLLIATENELSDFIKQLATYTQVENTLLRRCYRLEPDDHEKLEADSYTGAIEPYQPLDEPGSQSVSLNTAIQLVNKYCAKLPSDTFTRLTPLWEITETTDGYVCTLRLPINSPVKQTVSSPPLPNPLLARRVTAFLTCQLLHQAGELDDYLQPVGKENFKASEDDWNHFPLEPADEELTKENVEQRPGTTKRRQYYYKRIASSLLDCHPKPDEPTFFYKILMTLTCPLPEEQNTRGRKIYPPEDSPQGFGILTCKPIPTICPFPIFTRSGEVSVDLELCSTNEILTTDNIYKISEFVNYTFTSVLRLQRYLMVFNPDVADSSYLITPTFTDSNGTRIDWDFIDLIYKNRDVLPQSIPDGDRVEYKFEPSHYRDAVVMPWYRNRDQPQYFYVAEICTNLNPKSSFPGSEYATFEEYYLRKYNIQIQNSEQHLLDVDHTSARLNFLTPRYVNRKGVALPTSSEETKRAKRENLEQKQILVPELCAIHPFPASLWRKAVCLPCILYRINALLLADQIRMTVASEIGLGQIQLHEDFKWPTLNFGWSLLDVLKKPKQQEQKIDSGISDVTENKSIESKAIEKFEKVNAELDRIADDDGKSESDAKEWIEIGTWSNDMVDMNEFPKDTLVRYASPTSWLPNAYDDDFSDTDETYSVEDTESECGLHIEFTSDNIAEAFDDDINHDDNSHLLRLMDSWENYDADEHTEELKLEFLKACERNEDVILHTNILIAKDVPFKKYIETSTVQKELSYKSFDFDIVCPAYQSASSISAASDKLEIELDEIGFSFDKQPNLDDHPGPSPSVVLQALTMSNANDGINLERLETIGDSFLKYAITDYLYSKYENIHEGKLSHLRSKQVSNLNLYRLGKKKNLGECMIATKFDPHDNWLPPCFYVPKELEEALIDSRMPPNYFSLPIMSAPNKMTVEEICDLVREHCDCSDIPSIIPYNLVTQHSIPDKSIADCVEALIGAYLIECGPYGALLFMAWLGIRVLPQLGNGKYGKLHYPKSPLLRHVSDPEGELKILLDGYDRFEKNIGYNFRDRSYLLQALTHASYSPNTLTDCYQRLEFLGDAVLDYLITRHLYEDSRMHSPGALTDLRSALVNNTIFASLAVRHGFHKYFRHLSPGLHEVVERFIRLQEESGHTLVEELYLIAEHECEEVEDVEVPKALGDVFESVAGAIYLDSGRSLDAVWKVYYCMMKNEIEQFSNRVPKSPIRELLELEPETAKFGTPEKLADGRRVRVTVEVFGKGVFKGIGRNYRIAKCTAAKCALKHLKRQNMLRKN</sequence>
<keyword evidence="19" id="KW-0464">Manganese</keyword>
<feature type="domain" description="DRBM" evidence="22">
    <location>
        <begin position="1731"/>
        <end position="1797"/>
    </location>
</feature>
<dbReference type="SUPFAM" id="SSF54768">
    <property type="entry name" value="dsRNA-binding domain-like"/>
    <property type="match status" value="1"/>
</dbReference>
<dbReference type="SUPFAM" id="SSF52540">
    <property type="entry name" value="P-loop containing nucleoside triphosphate hydrolases"/>
    <property type="match status" value="1"/>
</dbReference>
<evidence type="ECO:0000313" key="28">
    <source>
        <dbReference type="Proteomes" id="UP001458880"/>
    </source>
</evidence>
<dbReference type="GO" id="GO:0046872">
    <property type="term" value="F:metal ion binding"/>
    <property type="evidence" value="ECO:0007669"/>
    <property type="project" value="UniProtKB-KW"/>
</dbReference>
<comment type="catalytic activity">
    <reaction evidence="1">
        <text>Endonucleolytic cleavage to 5'-phosphomonoester.</text>
        <dbReference type="EC" id="3.1.26.3"/>
    </reaction>
</comment>
<dbReference type="CDD" id="cd00593">
    <property type="entry name" value="RIBOc"/>
    <property type="match status" value="2"/>
</dbReference>
<keyword evidence="8" id="KW-0540">Nuclease</keyword>
<evidence type="ECO:0000256" key="2">
    <source>
        <dbReference type="ARBA" id="ARBA00001936"/>
    </source>
</evidence>
<keyword evidence="17 21" id="KW-0694">RNA-binding</keyword>
<dbReference type="InterPro" id="IPR048513">
    <property type="entry name" value="Dicer_PBD"/>
</dbReference>
<dbReference type="InterPro" id="IPR014720">
    <property type="entry name" value="dsRBD_dom"/>
</dbReference>
<feature type="domain" description="Helicase C-terminal" evidence="25">
    <location>
        <begin position="400"/>
        <end position="565"/>
    </location>
</feature>
<keyword evidence="11" id="KW-0547">Nucleotide-binding</keyword>
<dbReference type="HAMAP" id="MF_00104">
    <property type="entry name" value="RNase_III"/>
    <property type="match status" value="1"/>
</dbReference>
<dbReference type="FunFam" id="1.10.1520.10:FF:000005">
    <property type="entry name" value="Putative endoribonuclease dicer"/>
    <property type="match status" value="1"/>
</dbReference>
<protein>
    <recommendedName>
        <fullName evidence="5">ribonuclease III</fullName>
        <ecNumber evidence="5">3.1.26.3</ecNumber>
    </recommendedName>
</protein>
<comment type="caution">
    <text evidence="27">The sequence shown here is derived from an EMBL/GenBank/DDBJ whole genome shotgun (WGS) entry which is preliminary data.</text>
</comment>
<dbReference type="GO" id="GO:0003723">
    <property type="term" value="F:RNA binding"/>
    <property type="evidence" value="ECO:0007669"/>
    <property type="project" value="UniProtKB-UniRule"/>
</dbReference>
<dbReference type="PROSITE" id="PS50821">
    <property type="entry name" value="PAZ"/>
    <property type="match status" value="1"/>
</dbReference>
<dbReference type="InterPro" id="IPR027417">
    <property type="entry name" value="P-loop_NTPase"/>
</dbReference>
<evidence type="ECO:0000256" key="4">
    <source>
        <dbReference type="ARBA" id="ARBA00004496"/>
    </source>
</evidence>
<keyword evidence="28" id="KW-1185">Reference proteome</keyword>
<dbReference type="SUPFAM" id="SSF69065">
    <property type="entry name" value="RNase III domain-like"/>
    <property type="match status" value="2"/>
</dbReference>
<dbReference type="CDD" id="cd02843">
    <property type="entry name" value="PAZ_dicer_like"/>
    <property type="match status" value="1"/>
</dbReference>
<evidence type="ECO:0000256" key="20">
    <source>
        <dbReference type="ARBA" id="ARBA00035116"/>
    </source>
</evidence>
<evidence type="ECO:0000256" key="7">
    <source>
        <dbReference type="ARBA" id="ARBA00022553"/>
    </source>
</evidence>
<dbReference type="InterPro" id="IPR005034">
    <property type="entry name" value="Dicer_dimerisation"/>
</dbReference>
<evidence type="ECO:0000256" key="5">
    <source>
        <dbReference type="ARBA" id="ARBA00012177"/>
    </source>
</evidence>
<accession>A0AAW1KKG1</accession>
<dbReference type="Gene3D" id="3.40.50.300">
    <property type="entry name" value="P-loop containing nucleotide triphosphate hydrolases"/>
    <property type="match status" value="2"/>
</dbReference>
<dbReference type="Pfam" id="PF20932">
    <property type="entry name" value="Dicer_dsRBD"/>
    <property type="match status" value="1"/>
</dbReference>
<dbReference type="PROSITE" id="PS51194">
    <property type="entry name" value="HELICASE_CTER"/>
    <property type="match status" value="1"/>
</dbReference>
<dbReference type="InterPro" id="IPR036389">
    <property type="entry name" value="RNase_III_sf"/>
</dbReference>
<dbReference type="GO" id="GO:0030422">
    <property type="term" value="P:siRNA processing"/>
    <property type="evidence" value="ECO:0007669"/>
    <property type="project" value="InterPro"/>
</dbReference>
<evidence type="ECO:0000256" key="21">
    <source>
        <dbReference type="PROSITE-ProRule" id="PRU00657"/>
    </source>
</evidence>
<organism evidence="27 28">
    <name type="scientific">Popillia japonica</name>
    <name type="common">Japanese beetle</name>
    <dbReference type="NCBI Taxonomy" id="7064"/>
    <lineage>
        <taxon>Eukaryota</taxon>
        <taxon>Metazoa</taxon>
        <taxon>Ecdysozoa</taxon>
        <taxon>Arthropoda</taxon>
        <taxon>Hexapoda</taxon>
        <taxon>Insecta</taxon>
        <taxon>Pterygota</taxon>
        <taxon>Neoptera</taxon>
        <taxon>Endopterygota</taxon>
        <taxon>Coleoptera</taxon>
        <taxon>Polyphaga</taxon>
        <taxon>Scarabaeiformia</taxon>
        <taxon>Scarabaeidae</taxon>
        <taxon>Rutelinae</taxon>
        <taxon>Popillia</taxon>
    </lineage>
</organism>
<dbReference type="SMART" id="SM00535">
    <property type="entry name" value="RIBOc"/>
    <property type="match status" value="2"/>
</dbReference>
<dbReference type="Gene3D" id="2.170.260.10">
    <property type="entry name" value="paz domain"/>
    <property type="match status" value="1"/>
</dbReference>
<dbReference type="InterPro" id="IPR001650">
    <property type="entry name" value="Helicase_C-like"/>
</dbReference>
<dbReference type="GO" id="GO:0005634">
    <property type="term" value="C:nucleus"/>
    <property type="evidence" value="ECO:0007669"/>
    <property type="project" value="TreeGrafter"/>
</dbReference>
<evidence type="ECO:0000259" key="26">
    <source>
        <dbReference type="PROSITE" id="PS51327"/>
    </source>
</evidence>
<keyword evidence="16" id="KW-0460">Magnesium</keyword>
<evidence type="ECO:0000259" key="24">
    <source>
        <dbReference type="PROSITE" id="PS50821"/>
    </source>
</evidence>
<dbReference type="Pfam" id="PF20930">
    <property type="entry name" value="Dicer_PBD"/>
    <property type="match status" value="1"/>
</dbReference>
<dbReference type="PANTHER" id="PTHR14950">
    <property type="entry name" value="DICER-RELATED"/>
    <property type="match status" value="1"/>
</dbReference>
<feature type="domain" description="RNase III" evidence="23">
    <location>
        <begin position="1549"/>
        <end position="1706"/>
    </location>
</feature>
<evidence type="ECO:0000256" key="6">
    <source>
        <dbReference type="ARBA" id="ARBA00022490"/>
    </source>
</evidence>
<keyword evidence="18" id="KW-0943">RNA-mediated gene silencing</keyword>
<dbReference type="InterPro" id="IPR000999">
    <property type="entry name" value="RNase_III_dom"/>
</dbReference>
<evidence type="ECO:0000256" key="10">
    <source>
        <dbReference type="ARBA" id="ARBA00022737"/>
    </source>
</evidence>
<dbReference type="PROSITE" id="PS50137">
    <property type="entry name" value="DS_RBD"/>
    <property type="match status" value="1"/>
</dbReference>
<dbReference type="InterPro" id="IPR044441">
    <property type="entry name" value="DICER_DSRM"/>
</dbReference>
<dbReference type="GO" id="GO:0005524">
    <property type="term" value="F:ATP binding"/>
    <property type="evidence" value="ECO:0007669"/>
    <property type="project" value="UniProtKB-KW"/>
</dbReference>
<dbReference type="GO" id="GO:0004530">
    <property type="term" value="F:deoxyribonuclease I activity"/>
    <property type="evidence" value="ECO:0007669"/>
    <property type="project" value="TreeGrafter"/>
</dbReference>
<feature type="domain" description="PAZ" evidence="24">
    <location>
        <begin position="865"/>
        <end position="1011"/>
    </location>
</feature>
<dbReference type="Gene3D" id="3.30.160.20">
    <property type="match status" value="1"/>
</dbReference>
<dbReference type="GO" id="GO:0005737">
    <property type="term" value="C:cytoplasm"/>
    <property type="evidence" value="ECO:0007669"/>
    <property type="project" value="UniProtKB-SubCell"/>
</dbReference>
<name>A0AAW1KKG1_POPJA</name>
<keyword evidence="6" id="KW-0963">Cytoplasm</keyword>
<dbReference type="InterPro" id="IPR048512">
    <property type="entry name" value="Dicer_platform"/>
</dbReference>
<evidence type="ECO:0000259" key="23">
    <source>
        <dbReference type="PROSITE" id="PS50142"/>
    </source>
</evidence>
<dbReference type="CDD" id="cd15903">
    <property type="entry name" value="Dicer_PBD"/>
    <property type="match status" value="1"/>
</dbReference>
<comment type="cofactor">
    <cofactor evidence="2">
        <name>Mn(2+)</name>
        <dbReference type="ChEBI" id="CHEBI:29035"/>
    </cofactor>
</comment>
<dbReference type="SMART" id="SM00949">
    <property type="entry name" value="PAZ"/>
    <property type="match status" value="1"/>
</dbReference>
<dbReference type="InterPro" id="IPR036085">
    <property type="entry name" value="PAZ_dom_sf"/>
</dbReference>
<keyword evidence="13" id="KW-0378">Hydrolase</keyword>
<comment type="similarity">
    <text evidence="20">Belongs to the helicase family. Dicer subfamily.</text>
</comment>
<evidence type="ECO:0000256" key="12">
    <source>
        <dbReference type="ARBA" id="ARBA00022759"/>
    </source>
</evidence>
<keyword evidence="12" id="KW-0255">Endonuclease</keyword>
<keyword evidence="7" id="KW-0597">Phosphoprotein</keyword>
<dbReference type="Proteomes" id="UP001458880">
    <property type="component" value="Unassembled WGS sequence"/>
</dbReference>
<reference evidence="27 28" key="1">
    <citation type="journal article" date="2024" name="BMC Genomics">
        <title>De novo assembly and annotation of Popillia japonica's genome with initial clues to its potential as an invasive pest.</title>
        <authorList>
            <person name="Cucini C."/>
            <person name="Boschi S."/>
            <person name="Funari R."/>
            <person name="Cardaioli E."/>
            <person name="Iannotti N."/>
            <person name="Marturano G."/>
            <person name="Paoli F."/>
            <person name="Bruttini M."/>
            <person name="Carapelli A."/>
            <person name="Frati F."/>
            <person name="Nardi F."/>
        </authorList>
    </citation>
    <scope>NUCLEOTIDE SEQUENCE [LARGE SCALE GENOMIC DNA]</scope>
    <source>
        <strain evidence="27">DMR45628</strain>
    </source>
</reference>
<gene>
    <name evidence="27" type="ORF">QE152_g22932</name>
</gene>
<dbReference type="Gene3D" id="3.30.160.380">
    <property type="entry name" value="Dicer dimerisation domain"/>
    <property type="match status" value="1"/>
</dbReference>
<dbReference type="GO" id="GO:0016441">
    <property type="term" value="P:post-transcriptional gene silencing"/>
    <property type="evidence" value="ECO:0007669"/>
    <property type="project" value="UniProtKB-ARBA"/>
</dbReference>
<dbReference type="EMBL" id="JASPKY010000224">
    <property type="protein sequence ID" value="KAK9718974.1"/>
    <property type="molecule type" value="Genomic_DNA"/>
</dbReference>
<dbReference type="EC" id="3.1.26.3" evidence="5"/>
<dbReference type="Pfam" id="PF00271">
    <property type="entry name" value="Helicase_C"/>
    <property type="match status" value="1"/>
</dbReference>
<evidence type="ECO:0000256" key="18">
    <source>
        <dbReference type="ARBA" id="ARBA00023158"/>
    </source>
</evidence>
<evidence type="ECO:0000256" key="9">
    <source>
        <dbReference type="ARBA" id="ARBA00022723"/>
    </source>
</evidence>
<evidence type="ECO:0000259" key="25">
    <source>
        <dbReference type="PROSITE" id="PS51194"/>
    </source>
</evidence>
<dbReference type="PANTHER" id="PTHR14950:SF37">
    <property type="entry name" value="ENDORIBONUCLEASE DICER"/>
    <property type="match status" value="1"/>
</dbReference>
<dbReference type="GO" id="GO:0004525">
    <property type="term" value="F:ribonuclease III activity"/>
    <property type="evidence" value="ECO:0007669"/>
    <property type="project" value="UniProtKB-EC"/>
</dbReference>
<dbReference type="GO" id="GO:0006364">
    <property type="term" value="P:rRNA processing"/>
    <property type="evidence" value="ECO:0007669"/>
    <property type="project" value="InterPro"/>
</dbReference>
<dbReference type="SUPFAM" id="SSF101690">
    <property type="entry name" value="PAZ domain"/>
    <property type="match status" value="1"/>
</dbReference>
<dbReference type="PROSITE" id="PS50142">
    <property type="entry name" value="RNASE_3_2"/>
    <property type="match status" value="2"/>
</dbReference>
<dbReference type="InterPro" id="IPR011907">
    <property type="entry name" value="RNase_III"/>
</dbReference>
<evidence type="ECO:0000313" key="27">
    <source>
        <dbReference type="EMBL" id="KAK9718974.1"/>
    </source>
</evidence>
<dbReference type="InterPro" id="IPR003100">
    <property type="entry name" value="PAZ_dom"/>
</dbReference>
<dbReference type="CDD" id="cd10843">
    <property type="entry name" value="DSRM_DICER"/>
    <property type="match status" value="1"/>
</dbReference>
<dbReference type="GO" id="GO:0004386">
    <property type="term" value="F:helicase activity"/>
    <property type="evidence" value="ECO:0007669"/>
    <property type="project" value="UniProtKB-KW"/>
</dbReference>
<keyword evidence="14 27" id="KW-0347">Helicase</keyword>
<feature type="domain" description="RNase III" evidence="23">
    <location>
        <begin position="1297"/>
        <end position="1497"/>
    </location>
</feature>
<dbReference type="Pfam" id="PF20931">
    <property type="entry name" value="Dicer_platform"/>
    <property type="match status" value="1"/>
</dbReference>
<evidence type="ECO:0000256" key="11">
    <source>
        <dbReference type="ARBA" id="ARBA00022741"/>
    </source>
</evidence>
<evidence type="ECO:0000256" key="13">
    <source>
        <dbReference type="ARBA" id="ARBA00022801"/>
    </source>
</evidence>
<dbReference type="SMART" id="SM00490">
    <property type="entry name" value="HELICc"/>
    <property type="match status" value="1"/>
</dbReference>